<organism evidence="3 4">
    <name type="scientific">Ustilago trichophora</name>
    <dbReference type="NCBI Taxonomy" id="86804"/>
    <lineage>
        <taxon>Eukaryota</taxon>
        <taxon>Fungi</taxon>
        <taxon>Dikarya</taxon>
        <taxon>Basidiomycota</taxon>
        <taxon>Ustilaginomycotina</taxon>
        <taxon>Ustilaginomycetes</taxon>
        <taxon>Ustilaginales</taxon>
        <taxon>Ustilaginaceae</taxon>
        <taxon>Ustilago</taxon>
    </lineage>
</organism>
<reference evidence="3 4" key="1">
    <citation type="submission" date="2018-03" db="EMBL/GenBank/DDBJ databases">
        <authorList>
            <person name="Guldener U."/>
        </authorList>
    </citation>
    <scope>NUCLEOTIDE SEQUENCE [LARGE SCALE GENOMIC DNA]</scope>
    <source>
        <strain evidence="3 4">NBRC100155</strain>
    </source>
</reference>
<dbReference type="PROSITE" id="PS51375">
    <property type="entry name" value="PPR"/>
    <property type="match status" value="2"/>
</dbReference>
<evidence type="ECO:0000313" key="3">
    <source>
        <dbReference type="EMBL" id="SPO21319.1"/>
    </source>
</evidence>
<dbReference type="OrthoDB" id="185373at2759"/>
<name>A0A5C3DW85_9BASI</name>
<dbReference type="GO" id="GO:0003729">
    <property type="term" value="F:mRNA binding"/>
    <property type="evidence" value="ECO:0007669"/>
    <property type="project" value="TreeGrafter"/>
</dbReference>
<feature type="compositionally biased region" description="Polar residues" evidence="2">
    <location>
        <begin position="85"/>
        <end position="109"/>
    </location>
</feature>
<evidence type="ECO:0000256" key="2">
    <source>
        <dbReference type="SAM" id="MobiDB-lite"/>
    </source>
</evidence>
<dbReference type="EMBL" id="OOIN01000002">
    <property type="protein sequence ID" value="SPO21319.1"/>
    <property type="molecule type" value="Genomic_DNA"/>
</dbReference>
<accession>A0A5C3DW85</accession>
<protein>
    <submittedName>
        <fullName evidence="3">Uncharacterized protein</fullName>
    </submittedName>
</protein>
<dbReference type="GO" id="GO:0140053">
    <property type="term" value="P:mitochondrial gene expression"/>
    <property type="evidence" value="ECO:0007669"/>
    <property type="project" value="TreeGrafter"/>
</dbReference>
<dbReference type="PANTHER" id="PTHR47938">
    <property type="entry name" value="RESPIRATORY COMPLEX I CHAPERONE (CIA84), PUTATIVE (AFU_ORTHOLOGUE AFUA_2G06020)-RELATED"/>
    <property type="match status" value="1"/>
</dbReference>
<evidence type="ECO:0000313" key="4">
    <source>
        <dbReference type="Proteomes" id="UP000324022"/>
    </source>
</evidence>
<dbReference type="Proteomes" id="UP000324022">
    <property type="component" value="Unassembled WGS sequence"/>
</dbReference>
<keyword evidence="4" id="KW-1185">Reference proteome</keyword>
<feature type="region of interest" description="Disordered" evidence="2">
    <location>
        <begin position="1"/>
        <end position="109"/>
    </location>
</feature>
<dbReference type="NCBIfam" id="TIGR00756">
    <property type="entry name" value="PPR"/>
    <property type="match status" value="1"/>
</dbReference>
<dbReference type="GO" id="GO:0005739">
    <property type="term" value="C:mitochondrion"/>
    <property type="evidence" value="ECO:0007669"/>
    <property type="project" value="TreeGrafter"/>
</dbReference>
<sequence>MLPFLLPSASSMRASSRFAPRSQKLTAKQALKPCRRASTSTLIPPTAHTPTSDEQDQNDDAPRPRLPRNHADGAAFSHFFDKRTPLSTSNNASTSSKPKASHEITSASRQAVATFREAVGRREPAVIIEAYVLLLRAQQVYARDVSRYSSRTLQPSDVGFPVRKADIQTAVRHLVQHAQTQGYMEVRNIEACHQMFHDMCHIFGFRIGPTDLHRQLQTYCLSKNLRFDPCQAFERLRASYPDWQTSSVEWNMVISYLVKRGEYGHAIKVWNDMHEYGVEPEDALRNTMIRVQLAVRNTDEAETQLQHMSQQKEQLGIATLTTTVEGLCKLVSTAKDTDEELMAKLRTYASDLRKAVESSPQAASDSSAWHALLRYEAMIVGPAHALETARIASKPGMFGHSTLCFLLRMHVDELNDLQSSDEALELLDKVQSAIDPKRTIQLDDQCYNILMLGLLDNSAAELDIKAEDVVLLDNDPDGLLDDTGDRGTDRQSRILPTPNQVRETQLLYDHVRALDIPPTPLLVAPLLTAYCEAFLPSLPSAMKLVQDMLEYRTSRKASSPTKRRSPPSLSIGMKIIRPVLDACVKLKDITAARNLLSCLHEAGIAITAAHKSQLMRRLIGITTSWPEAFHIYRSLSRFPTTTTTTTTTSSSDAPSTKGLDERGYINLLESFRALKFIDPKSTLGQPLPAPPEELLGIVEDMRAAGHRPSCAIYTSILDYYAKTPKPSYLGVKATHEMLKRDERLEPDLPLINALMNAYNRAEEPAMVLAIWDSLLATRQEIDGITLSVFFDTAGRHGLLALARKAITTVRRIESETAERGVYRRSAMTKGAWDSWLECLARCGRLEEAIELVFGEMRKTLFREAIDAGDLDSAADEFHFSVTDLVVRSTQAPVRDSRGQVVGPDAKTLGTLLKFAVKERDRRQKRLGAILPWSSSSSNEMAAGASGKGNTIWHILRARIREEMSWLYPQVKHIGENPI</sequence>
<gene>
    <name evidence="3" type="ORF">UTRI_00796</name>
</gene>
<feature type="compositionally biased region" description="Polar residues" evidence="2">
    <location>
        <begin position="37"/>
        <end position="52"/>
    </location>
</feature>
<dbReference type="InterPro" id="IPR002885">
    <property type="entry name" value="PPR_rpt"/>
</dbReference>
<feature type="compositionally biased region" description="Low complexity" evidence="2">
    <location>
        <begin position="8"/>
        <end position="22"/>
    </location>
</feature>
<dbReference type="AlphaFoldDB" id="A0A5C3DW85"/>
<feature type="repeat" description="PPR" evidence="1">
    <location>
        <begin position="828"/>
        <end position="863"/>
    </location>
</feature>
<dbReference type="PANTHER" id="PTHR47938:SF35">
    <property type="entry name" value="PENTATRICOPEPTIDE REPEAT-CONTAINING PROTEIN 4, MITOCHONDRIAL-RELATED"/>
    <property type="match status" value="1"/>
</dbReference>
<proteinExistence type="predicted"/>
<dbReference type="InterPro" id="IPR011990">
    <property type="entry name" value="TPR-like_helical_dom_sf"/>
</dbReference>
<dbReference type="Pfam" id="PF01535">
    <property type="entry name" value="PPR"/>
    <property type="match status" value="2"/>
</dbReference>
<evidence type="ECO:0000256" key="1">
    <source>
        <dbReference type="PROSITE-ProRule" id="PRU00708"/>
    </source>
</evidence>
<feature type="repeat" description="PPR" evidence="1">
    <location>
        <begin position="246"/>
        <end position="280"/>
    </location>
</feature>
<dbReference type="Gene3D" id="1.25.40.10">
    <property type="entry name" value="Tetratricopeptide repeat domain"/>
    <property type="match status" value="3"/>
</dbReference>